<dbReference type="InterPro" id="IPR000847">
    <property type="entry name" value="LysR_HTH_N"/>
</dbReference>
<name>A0A060ZVC4_9ACTN</name>
<dbReference type="PATRIC" id="fig|576784.4.peg.4189"/>
<proteinExistence type="inferred from homology"/>
<evidence type="ECO:0000256" key="3">
    <source>
        <dbReference type="ARBA" id="ARBA00023125"/>
    </source>
</evidence>
<evidence type="ECO:0000313" key="6">
    <source>
        <dbReference type="EMBL" id="CDR07443.1"/>
    </source>
</evidence>
<dbReference type="GO" id="GO:0003700">
    <property type="term" value="F:DNA-binding transcription factor activity"/>
    <property type="evidence" value="ECO:0007669"/>
    <property type="project" value="InterPro"/>
</dbReference>
<dbReference type="Pfam" id="PF03466">
    <property type="entry name" value="LysR_substrate"/>
    <property type="match status" value="1"/>
</dbReference>
<sequence>MTDIMKHNIPVKSLDVTLLRTFVVAAEQSSMTAAGKILNLTQGAVSQQIARLESTFGCKLFVRDSRGLRLTAMGERLIGRARALLDLNDDIWTEMNGRIVGGRVRLGVPVDLMGTMLPPALRTFSERYPQVDLSLTSGSSPALVAALKRGELDIALTEEPVDQPEGECLAIDRLVWVGAQAGRAHTAIPLPISVASETCTFRPTVLDALRRDGRRWRTVFENGSLEATVATVRADLAITASLMSTVAGDLTILDGNAGLPKLPAFAITLHLRPGDARPAVSEFAAQLRSTFMDSRVRT</sequence>
<keyword evidence="4" id="KW-0804">Transcription</keyword>
<dbReference type="AlphaFoldDB" id="A0A060ZVC4"/>
<dbReference type="GO" id="GO:0003677">
    <property type="term" value="F:DNA binding"/>
    <property type="evidence" value="ECO:0007669"/>
    <property type="project" value="UniProtKB-KW"/>
</dbReference>
<keyword evidence="2" id="KW-0805">Transcription regulation</keyword>
<dbReference type="Gene3D" id="1.10.10.10">
    <property type="entry name" value="Winged helix-like DNA-binding domain superfamily/Winged helix DNA-binding domain"/>
    <property type="match status" value="1"/>
</dbReference>
<reference evidence="6" key="1">
    <citation type="submission" date="2014-05" db="EMBL/GenBank/DDBJ databases">
        <authorList>
            <person name="Horn Fabian"/>
        </authorList>
    </citation>
    <scope>NUCLEOTIDE SEQUENCE</scope>
</reference>
<dbReference type="InterPro" id="IPR036388">
    <property type="entry name" value="WH-like_DNA-bd_sf"/>
</dbReference>
<dbReference type="EMBL" id="LK022848">
    <property type="protein sequence ID" value="CDR07443.1"/>
    <property type="molecule type" value="Genomic_DNA"/>
</dbReference>
<organism evidence="6">
    <name type="scientific">Streptomyces iranensis</name>
    <dbReference type="NCBI Taxonomy" id="576784"/>
    <lineage>
        <taxon>Bacteria</taxon>
        <taxon>Bacillati</taxon>
        <taxon>Actinomycetota</taxon>
        <taxon>Actinomycetes</taxon>
        <taxon>Kitasatosporales</taxon>
        <taxon>Streptomycetaceae</taxon>
        <taxon>Streptomyces</taxon>
        <taxon>Streptomyces violaceusniger group</taxon>
    </lineage>
</organism>
<dbReference type="InterPro" id="IPR050176">
    <property type="entry name" value="LTTR"/>
</dbReference>
<keyword evidence="3" id="KW-0238">DNA-binding</keyword>
<evidence type="ECO:0000256" key="1">
    <source>
        <dbReference type="ARBA" id="ARBA00009437"/>
    </source>
</evidence>
<dbReference type="PRINTS" id="PR00039">
    <property type="entry name" value="HTHLYSR"/>
</dbReference>
<dbReference type="SUPFAM" id="SSF46785">
    <property type="entry name" value="Winged helix' DNA-binding domain"/>
    <property type="match status" value="1"/>
</dbReference>
<dbReference type="Pfam" id="PF00126">
    <property type="entry name" value="HTH_1"/>
    <property type="match status" value="1"/>
</dbReference>
<dbReference type="InterPro" id="IPR036390">
    <property type="entry name" value="WH_DNA-bd_sf"/>
</dbReference>
<gene>
    <name evidence="6" type="ORF">SIRAN4178</name>
</gene>
<evidence type="ECO:0000259" key="5">
    <source>
        <dbReference type="PROSITE" id="PS50931"/>
    </source>
</evidence>
<dbReference type="PROSITE" id="PS50931">
    <property type="entry name" value="HTH_LYSR"/>
    <property type="match status" value="1"/>
</dbReference>
<evidence type="ECO:0000256" key="4">
    <source>
        <dbReference type="ARBA" id="ARBA00023163"/>
    </source>
</evidence>
<dbReference type="InterPro" id="IPR005119">
    <property type="entry name" value="LysR_subst-bd"/>
</dbReference>
<accession>A0A060ZVC4</accession>
<dbReference type="PANTHER" id="PTHR30579:SF7">
    <property type="entry name" value="HTH-TYPE TRANSCRIPTIONAL REGULATOR LRHA-RELATED"/>
    <property type="match status" value="1"/>
</dbReference>
<protein>
    <submittedName>
        <fullName evidence="6">LysR family transcriptional regulator</fullName>
    </submittedName>
</protein>
<dbReference type="PANTHER" id="PTHR30579">
    <property type="entry name" value="TRANSCRIPTIONAL REGULATOR"/>
    <property type="match status" value="1"/>
</dbReference>
<dbReference type="FunFam" id="1.10.10.10:FF:000001">
    <property type="entry name" value="LysR family transcriptional regulator"/>
    <property type="match status" value="1"/>
</dbReference>
<dbReference type="Gene3D" id="3.40.190.10">
    <property type="entry name" value="Periplasmic binding protein-like II"/>
    <property type="match status" value="2"/>
</dbReference>
<feature type="domain" description="HTH lysR-type" evidence="5">
    <location>
        <begin position="14"/>
        <end position="71"/>
    </location>
</feature>
<dbReference type="SUPFAM" id="SSF53850">
    <property type="entry name" value="Periplasmic binding protein-like II"/>
    <property type="match status" value="1"/>
</dbReference>
<dbReference type="HOGENOM" id="CLU_039613_1_4_11"/>
<comment type="similarity">
    <text evidence="1">Belongs to the LysR transcriptional regulatory family.</text>
</comment>
<evidence type="ECO:0000256" key="2">
    <source>
        <dbReference type="ARBA" id="ARBA00023015"/>
    </source>
</evidence>